<name>A0A1H0SNE1_9PSEU</name>
<gene>
    <name evidence="3" type="ORF">SAMN05421507_108169</name>
</gene>
<protein>
    <submittedName>
        <fullName evidence="3">Beta/Gamma crystallin</fullName>
    </submittedName>
</protein>
<evidence type="ECO:0000256" key="1">
    <source>
        <dbReference type="SAM" id="SignalP"/>
    </source>
</evidence>
<dbReference type="SUPFAM" id="SSF49695">
    <property type="entry name" value="gamma-Crystallin-like"/>
    <property type="match status" value="1"/>
</dbReference>
<dbReference type="InterPro" id="IPR015791">
    <property type="entry name" value="Antimic/Inh_G_crystallin-like"/>
</dbReference>
<dbReference type="InterPro" id="IPR011024">
    <property type="entry name" value="G_crystallin-like"/>
</dbReference>
<keyword evidence="1" id="KW-0732">Signal</keyword>
<dbReference type="Pfam" id="PF09076">
    <property type="entry name" value="Crystall_2"/>
    <property type="match status" value="1"/>
</dbReference>
<feature type="signal peptide" evidence="1">
    <location>
        <begin position="1"/>
        <end position="29"/>
    </location>
</feature>
<accession>A0A1H0SNE1</accession>
<feature type="chain" id="PRO_5011461657" evidence="1">
    <location>
        <begin position="30"/>
        <end position="120"/>
    </location>
</feature>
<dbReference type="Proteomes" id="UP000199691">
    <property type="component" value="Unassembled WGS sequence"/>
</dbReference>
<evidence type="ECO:0000313" key="3">
    <source>
        <dbReference type="EMBL" id="SDP43185.1"/>
    </source>
</evidence>
<evidence type="ECO:0000259" key="2">
    <source>
        <dbReference type="Pfam" id="PF09076"/>
    </source>
</evidence>
<proteinExistence type="predicted"/>
<feature type="domain" description="Streptomyces killer toxin-like beta/gamma crystallin" evidence="2">
    <location>
        <begin position="54"/>
        <end position="118"/>
    </location>
</feature>
<dbReference type="AlphaFoldDB" id="A0A1H0SNE1"/>
<evidence type="ECO:0000313" key="4">
    <source>
        <dbReference type="Proteomes" id="UP000199691"/>
    </source>
</evidence>
<dbReference type="EMBL" id="FNIX01000008">
    <property type="protein sequence ID" value="SDP43185.1"/>
    <property type="molecule type" value="Genomic_DNA"/>
</dbReference>
<organism evidence="3 4">
    <name type="scientific">Lentzea jiangxiensis</name>
    <dbReference type="NCBI Taxonomy" id="641025"/>
    <lineage>
        <taxon>Bacteria</taxon>
        <taxon>Bacillati</taxon>
        <taxon>Actinomycetota</taxon>
        <taxon>Actinomycetes</taxon>
        <taxon>Pseudonocardiales</taxon>
        <taxon>Pseudonocardiaceae</taxon>
        <taxon>Lentzea</taxon>
    </lineage>
</organism>
<dbReference type="InterPro" id="IPR015161">
    <property type="entry name" value="Sklp_toxin_b/g_crystallin"/>
</dbReference>
<reference evidence="4" key="1">
    <citation type="submission" date="2016-10" db="EMBL/GenBank/DDBJ databases">
        <authorList>
            <person name="Varghese N."/>
            <person name="Submissions S."/>
        </authorList>
    </citation>
    <scope>NUCLEOTIDE SEQUENCE [LARGE SCALE GENOMIC DNA]</scope>
    <source>
        <strain evidence="4">CGMCC 4.6609</strain>
    </source>
</reference>
<dbReference type="Gene3D" id="2.60.20.30">
    <property type="match status" value="1"/>
</dbReference>
<sequence>MSRKGAKLAATVLATAAITAALPAASAFAINQVSCNNNEFVKVTWHHGGGKNIDQCFANAGTYNSSFGPDAWVVKISTGNNRVQWLGDNRWQPAAPINKWTSFTWPNHPGGVRIAAIRIV</sequence>
<keyword evidence="4" id="KW-1185">Reference proteome</keyword>